<evidence type="ECO:0000313" key="3">
    <source>
        <dbReference type="Proteomes" id="UP000053257"/>
    </source>
</evidence>
<dbReference type="Proteomes" id="UP000053257">
    <property type="component" value="Unassembled WGS sequence"/>
</dbReference>
<name>A0A0C3RPA6_PHLG1</name>
<organism evidence="2 3">
    <name type="scientific">Phlebiopsis gigantea (strain 11061_1 CR5-6)</name>
    <name type="common">White-rot fungus</name>
    <name type="synonym">Peniophora gigantea</name>
    <dbReference type="NCBI Taxonomy" id="745531"/>
    <lineage>
        <taxon>Eukaryota</taxon>
        <taxon>Fungi</taxon>
        <taxon>Dikarya</taxon>
        <taxon>Basidiomycota</taxon>
        <taxon>Agaricomycotina</taxon>
        <taxon>Agaricomycetes</taxon>
        <taxon>Polyporales</taxon>
        <taxon>Phanerochaetaceae</taxon>
        <taxon>Phlebiopsis</taxon>
    </lineage>
</organism>
<feature type="region of interest" description="Disordered" evidence="1">
    <location>
        <begin position="313"/>
        <end position="416"/>
    </location>
</feature>
<dbReference type="HOGENOM" id="CLU_593264_0_0_1"/>
<evidence type="ECO:0000256" key="1">
    <source>
        <dbReference type="SAM" id="MobiDB-lite"/>
    </source>
</evidence>
<keyword evidence="3" id="KW-1185">Reference proteome</keyword>
<feature type="region of interest" description="Disordered" evidence="1">
    <location>
        <begin position="188"/>
        <end position="239"/>
    </location>
</feature>
<protein>
    <submittedName>
        <fullName evidence="2">Uncharacterized protein</fullName>
    </submittedName>
</protein>
<feature type="region of interest" description="Disordered" evidence="1">
    <location>
        <begin position="253"/>
        <end position="300"/>
    </location>
</feature>
<reference evidence="2 3" key="1">
    <citation type="journal article" date="2014" name="PLoS Genet.">
        <title>Analysis of the Phlebiopsis gigantea genome, transcriptome and secretome provides insight into its pioneer colonization strategies of wood.</title>
        <authorList>
            <person name="Hori C."/>
            <person name="Ishida T."/>
            <person name="Igarashi K."/>
            <person name="Samejima M."/>
            <person name="Suzuki H."/>
            <person name="Master E."/>
            <person name="Ferreira P."/>
            <person name="Ruiz-Duenas F.J."/>
            <person name="Held B."/>
            <person name="Canessa P."/>
            <person name="Larrondo L.F."/>
            <person name="Schmoll M."/>
            <person name="Druzhinina I.S."/>
            <person name="Kubicek C.P."/>
            <person name="Gaskell J.A."/>
            <person name="Kersten P."/>
            <person name="St John F."/>
            <person name="Glasner J."/>
            <person name="Sabat G."/>
            <person name="Splinter BonDurant S."/>
            <person name="Syed K."/>
            <person name="Yadav J."/>
            <person name="Mgbeahuruike A.C."/>
            <person name="Kovalchuk A."/>
            <person name="Asiegbu F.O."/>
            <person name="Lackner G."/>
            <person name="Hoffmeister D."/>
            <person name="Rencoret J."/>
            <person name="Gutierrez A."/>
            <person name="Sun H."/>
            <person name="Lindquist E."/>
            <person name="Barry K."/>
            <person name="Riley R."/>
            <person name="Grigoriev I.V."/>
            <person name="Henrissat B."/>
            <person name="Kues U."/>
            <person name="Berka R.M."/>
            <person name="Martinez A.T."/>
            <person name="Covert S.F."/>
            <person name="Blanchette R.A."/>
            <person name="Cullen D."/>
        </authorList>
    </citation>
    <scope>NUCLEOTIDE SEQUENCE [LARGE SCALE GENOMIC DNA]</scope>
    <source>
        <strain evidence="2 3">11061_1 CR5-6</strain>
    </source>
</reference>
<feature type="compositionally biased region" description="Low complexity" evidence="1">
    <location>
        <begin position="103"/>
        <end position="131"/>
    </location>
</feature>
<feature type="region of interest" description="Disordered" evidence="1">
    <location>
        <begin position="1"/>
        <end position="58"/>
    </location>
</feature>
<feature type="compositionally biased region" description="Polar residues" evidence="1">
    <location>
        <begin position="7"/>
        <end position="30"/>
    </location>
</feature>
<accession>A0A0C3RPA6</accession>
<feature type="region of interest" description="Disordered" evidence="1">
    <location>
        <begin position="92"/>
        <end position="132"/>
    </location>
</feature>
<evidence type="ECO:0000313" key="2">
    <source>
        <dbReference type="EMBL" id="KIP01256.1"/>
    </source>
</evidence>
<dbReference type="EMBL" id="KN840845">
    <property type="protein sequence ID" value="KIP01256.1"/>
    <property type="molecule type" value="Genomic_DNA"/>
</dbReference>
<gene>
    <name evidence="2" type="ORF">PHLGIDRAFT_374692</name>
</gene>
<proteinExistence type="predicted"/>
<dbReference type="AlphaFoldDB" id="A0A0C3RPA6"/>
<feature type="compositionally biased region" description="Low complexity" evidence="1">
    <location>
        <begin position="374"/>
        <end position="410"/>
    </location>
</feature>
<sequence length="461" mass="48113">MTPVMDQISTQQKRTIQSVGAPVSPSSTQAVREPLAKRPVLVSPTRSSSSAWTPPPPITVISLPVRGPPHRSAIASRPHTYTSATLARINDTLLKSPGPPPLSSSTSRPPVSATSSHPTALHPPTTTLLSSVYPRSTRHDFSPVSALPLHETRTNPARLPKPCLLPTPNFALVHPGLLPRPVVDTRSFNAPHAGRETSRRVNPVVQATPLDAPPPVPEGSTRVPSSTDVGGVGPHGEHRHPVRAYYEREQALLAPGGGTQPPSQQEPPRGTGASAAPSLSSASPTSPPPQSHVTGVQHRRPLARRHLTLAGIARPSLQPALPTQVRSSAGSAPVADARAANAWPDEQSHGAAPYHWPAAPGGSASVVLPPRPFASPASAAPHRPSSPLHNPTTGTLGSSSSSGANNGSRSFLCPPRTPSSSQIVCSPAHIEQAAPLSTILLPHASLDSRTVRIWEGAFLVM</sequence>
<feature type="compositionally biased region" description="Low complexity" evidence="1">
    <location>
        <begin position="273"/>
        <end position="284"/>
    </location>
</feature>